<dbReference type="PANTHER" id="PTHR46300">
    <property type="entry name" value="P450, PUTATIVE (EUROFUNG)-RELATED-RELATED"/>
    <property type="match status" value="1"/>
</dbReference>
<dbReference type="Pfam" id="PF00067">
    <property type="entry name" value="p450"/>
    <property type="match status" value="1"/>
</dbReference>
<evidence type="ECO:0000313" key="11">
    <source>
        <dbReference type="EMBL" id="KAK7044190.1"/>
    </source>
</evidence>
<feature type="binding site" description="axial binding residue" evidence="9">
    <location>
        <position position="398"/>
    </location>
    <ligand>
        <name>heme</name>
        <dbReference type="ChEBI" id="CHEBI:30413"/>
    </ligand>
    <ligandPart>
        <name>Fe</name>
        <dbReference type="ChEBI" id="CHEBI:18248"/>
    </ligandPart>
</feature>
<dbReference type="GO" id="GO:0020037">
    <property type="term" value="F:heme binding"/>
    <property type="evidence" value="ECO:0007669"/>
    <property type="project" value="InterPro"/>
</dbReference>
<dbReference type="GO" id="GO:0004497">
    <property type="term" value="F:monooxygenase activity"/>
    <property type="evidence" value="ECO:0007669"/>
    <property type="project" value="UniProtKB-KW"/>
</dbReference>
<dbReference type="PRINTS" id="PR00463">
    <property type="entry name" value="EP450I"/>
</dbReference>
<dbReference type="GO" id="GO:0016705">
    <property type="term" value="F:oxidoreductase activity, acting on paired donors, with incorporation or reduction of molecular oxygen"/>
    <property type="evidence" value="ECO:0007669"/>
    <property type="project" value="InterPro"/>
</dbReference>
<keyword evidence="7 9" id="KW-0408">Iron</keyword>
<evidence type="ECO:0000256" key="3">
    <source>
        <dbReference type="ARBA" id="ARBA00010617"/>
    </source>
</evidence>
<evidence type="ECO:0000313" key="12">
    <source>
        <dbReference type="Proteomes" id="UP001383192"/>
    </source>
</evidence>
<evidence type="ECO:0000256" key="2">
    <source>
        <dbReference type="ARBA" id="ARBA00005179"/>
    </source>
</evidence>
<gene>
    <name evidence="11" type="ORF">VNI00_007910</name>
</gene>
<dbReference type="InterPro" id="IPR001128">
    <property type="entry name" value="Cyt_P450"/>
</dbReference>
<dbReference type="InterPro" id="IPR017972">
    <property type="entry name" value="Cyt_P450_CS"/>
</dbReference>
<keyword evidence="12" id="KW-1185">Reference proteome</keyword>
<keyword evidence="5 9" id="KW-0479">Metal-binding</keyword>
<dbReference type="Gene3D" id="1.10.630.10">
    <property type="entry name" value="Cytochrome P450"/>
    <property type="match status" value="1"/>
</dbReference>
<evidence type="ECO:0000256" key="9">
    <source>
        <dbReference type="PIRSR" id="PIRSR602401-1"/>
    </source>
</evidence>
<dbReference type="EMBL" id="JAYKXP010000026">
    <property type="protein sequence ID" value="KAK7044190.1"/>
    <property type="molecule type" value="Genomic_DNA"/>
</dbReference>
<evidence type="ECO:0000256" key="7">
    <source>
        <dbReference type="ARBA" id="ARBA00023004"/>
    </source>
</evidence>
<dbReference type="PROSITE" id="PS00086">
    <property type="entry name" value="CYTOCHROME_P450"/>
    <property type="match status" value="1"/>
</dbReference>
<proteinExistence type="inferred from homology"/>
<keyword evidence="4 9" id="KW-0349">Heme</keyword>
<accession>A0AAW0CXT2</accession>
<keyword evidence="6 10" id="KW-0560">Oxidoreductase</keyword>
<evidence type="ECO:0000256" key="4">
    <source>
        <dbReference type="ARBA" id="ARBA00022617"/>
    </source>
</evidence>
<evidence type="ECO:0000256" key="10">
    <source>
        <dbReference type="RuleBase" id="RU000461"/>
    </source>
</evidence>
<organism evidence="11 12">
    <name type="scientific">Paramarasmius palmivorus</name>
    <dbReference type="NCBI Taxonomy" id="297713"/>
    <lineage>
        <taxon>Eukaryota</taxon>
        <taxon>Fungi</taxon>
        <taxon>Dikarya</taxon>
        <taxon>Basidiomycota</taxon>
        <taxon>Agaricomycotina</taxon>
        <taxon>Agaricomycetes</taxon>
        <taxon>Agaricomycetidae</taxon>
        <taxon>Agaricales</taxon>
        <taxon>Marasmiineae</taxon>
        <taxon>Marasmiaceae</taxon>
        <taxon>Paramarasmius</taxon>
    </lineage>
</organism>
<comment type="caution">
    <text evidence="11">The sequence shown here is derived from an EMBL/GenBank/DDBJ whole genome shotgun (WGS) entry which is preliminary data.</text>
</comment>
<name>A0AAW0CXT2_9AGAR</name>
<evidence type="ECO:0000256" key="5">
    <source>
        <dbReference type="ARBA" id="ARBA00022723"/>
    </source>
</evidence>
<evidence type="ECO:0000256" key="8">
    <source>
        <dbReference type="ARBA" id="ARBA00023033"/>
    </source>
</evidence>
<protein>
    <recommendedName>
        <fullName evidence="13">Cytochrome P450</fullName>
    </recommendedName>
</protein>
<reference evidence="11 12" key="1">
    <citation type="submission" date="2024-01" db="EMBL/GenBank/DDBJ databases">
        <title>A draft genome for a cacao thread blight-causing isolate of Paramarasmius palmivorus.</title>
        <authorList>
            <person name="Baruah I.K."/>
            <person name="Bukari Y."/>
            <person name="Amoako-Attah I."/>
            <person name="Meinhardt L.W."/>
            <person name="Bailey B.A."/>
            <person name="Cohen S.P."/>
        </authorList>
    </citation>
    <scope>NUCLEOTIDE SEQUENCE [LARGE SCALE GENOMIC DNA]</scope>
    <source>
        <strain evidence="11 12">GH-12</strain>
    </source>
</reference>
<dbReference type="PRINTS" id="PR00385">
    <property type="entry name" value="P450"/>
</dbReference>
<dbReference type="AlphaFoldDB" id="A0AAW0CXT2"/>
<keyword evidence="8 10" id="KW-0503">Monooxygenase</keyword>
<dbReference type="GO" id="GO:0005506">
    <property type="term" value="F:iron ion binding"/>
    <property type="evidence" value="ECO:0007669"/>
    <property type="project" value="InterPro"/>
</dbReference>
<dbReference type="InterPro" id="IPR050364">
    <property type="entry name" value="Cytochrome_P450_fung"/>
</dbReference>
<dbReference type="SUPFAM" id="SSF48264">
    <property type="entry name" value="Cytochrome P450"/>
    <property type="match status" value="1"/>
</dbReference>
<comment type="similarity">
    <text evidence="3 10">Belongs to the cytochrome P450 family.</text>
</comment>
<dbReference type="InterPro" id="IPR036396">
    <property type="entry name" value="Cyt_P450_sf"/>
</dbReference>
<evidence type="ECO:0000256" key="6">
    <source>
        <dbReference type="ARBA" id="ARBA00023002"/>
    </source>
</evidence>
<dbReference type="CDD" id="cd11065">
    <property type="entry name" value="CYP64-like"/>
    <property type="match status" value="1"/>
</dbReference>
<evidence type="ECO:0000256" key="1">
    <source>
        <dbReference type="ARBA" id="ARBA00001971"/>
    </source>
</evidence>
<sequence>MLFGLVSVAAIACLEVLRRIWKRSRRCDLTYFHGLGNGVLVLNSLNAINDLLDRRGNIYSHRPILTVGGELMGIDQTTVFMPHGPQWREHRRLAHTALNPTAVKQYHNTQQRIATLLCKGLLDRPEDFHSLARLAAGRIVMSVTYGLSVDDSQEHIMCAEQLMLILGKVVLPGAYLADLIPVLKYLPSWVPFQREVASTRRLLYQVLNQPFSHFEEDRRMGIAGPSLAFDLMSHEAGSTLTDEQLRTIKWVLVTTYNAGTESVQQTHGTIISFILAMARFPEKQRLAQEEIDRVLGGKRMPTIADLPNLPYVNAVIKETMRLHPVVPLGIPRRTAEDDEYMGNHIPKGTIIIPNVWSIALTPNCQYDPHEFIPERFLDSSAEIPDPFAYLFGFGRRVCPGKVLGQNSIFIFIASILATFDISFTPGREKQEPKFLGGVVRSVSSSLNFIAGH</sequence>
<comment type="pathway">
    <text evidence="2">Secondary metabolite biosynthesis.</text>
</comment>
<dbReference type="InterPro" id="IPR002401">
    <property type="entry name" value="Cyt_P450_E_grp-I"/>
</dbReference>
<evidence type="ECO:0008006" key="13">
    <source>
        <dbReference type="Google" id="ProtNLM"/>
    </source>
</evidence>
<dbReference type="PANTHER" id="PTHR46300:SF7">
    <property type="entry name" value="P450, PUTATIVE (EUROFUNG)-RELATED"/>
    <property type="match status" value="1"/>
</dbReference>
<comment type="cofactor">
    <cofactor evidence="1 9">
        <name>heme</name>
        <dbReference type="ChEBI" id="CHEBI:30413"/>
    </cofactor>
</comment>
<dbReference type="Proteomes" id="UP001383192">
    <property type="component" value="Unassembled WGS sequence"/>
</dbReference>